<dbReference type="InterPro" id="IPR004358">
    <property type="entry name" value="Sig_transdc_His_kin-like_C"/>
</dbReference>
<feature type="region of interest" description="Disordered" evidence="11">
    <location>
        <begin position="132"/>
        <end position="151"/>
    </location>
</feature>
<feature type="domain" description="Histidine kinase" evidence="12">
    <location>
        <begin position="251"/>
        <end position="513"/>
    </location>
</feature>
<dbReference type="SMART" id="SM00448">
    <property type="entry name" value="REC"/>
    <property type="match status" value="1"/>
</dbReference>
<dbReference type="Gene3D" id="2.30.30.40">
    <property type="entry name" value="SH3 Domains"/>
    <property type="match status" value="1"/>
</dbReference>
<dbReference type="PROSITE" id="PS50109">
    <property type="entry name" value="HIS_KIN"/>
    <property type="match status" value="1"/>
</dbReference>
<dbReference type="InterPro" id="IPR005467">
    <property type="entry name" value="His_kinase_dom"/>
</dbReference>
<dbReference type="SMART" id="SM00387">
    <property type="entry name" value="HATPase_c"/>
    <property type="match status" value="1"/>
</dbReference>
<evidence type="ECO:0000259" key="14">
    <source>
        <dbReference type="PROSITE" id="PS50851"/>
    </source>
</evidence>
<gene>
    <name evidence="16" type="primary">cheA</name>
    <name evidence="16" type="ORF">BLTE_03460</name>
</gene>
<dbReference type="AlphaFoldDB" id="A0A348FWH8"/>
<evidence type="ECO:0000256" key="10">
    <source>
        <dbReference type="PROSITE-ProRule" id="PRU00169"/>
    </source>
</evidence>
<dbReference type="SMART" id="SM00073">
    <property type="entry name" value="HPT"/>
    <property type="match status" value="1"/>
</dbReference>
<dbReference type="InterPro" id="IPR051315">
    <property type="entry name" value="Bact_Chemotaxis_CheA"/>
</dbReference>
<dbReference type="GO" id="GO:0005737">
    <property type="term" value="C:cytoplasm"/>
    <property type="evidence" value="ECO:0007669"/>
    <property type="project" value="InterPro"/>
</dbReference>
<dbReference type="Proteomes" id="UP000266934">
    <property type="component" value="Chromosome"/>
</dbReference>
<keyword evidence="7" id="KW-0902">Two-component regulatory system</keyword>
<evidence type="ECO:0000259" key="15">
    <source>
        <dbReference type="PROSITE" id="PS50894"/>
    </source>
</evidence>
<dbReference type="InterPro" id="IPR036097">
    <property type="entry name" value="HisK_dim/P_sf"/>
</dbReference>
<dbReference type="RefSeq" id="WP_126397041.1">
    <property type="nucleotide sequence ID" value="NZ_AP018907.1"/>
</dbReference>
<sequence length="943" mass="102657">MDDLLREFLTETNESLDTVDVQLVRFEQDPNDKKILDNIFRLVHTIKGTCGFLGLPRLEALAHAAETLMGKFRDGMPVTGEAVTLILSTIDRLKLVLDGLERQEEEPAGSDEDLIGQLEQMALHGAAEIAAPPTAPEAESPQAQPEAEPETAVGVLVEQTLERPLRPGEVSLDELERAFRETAVELPEPVAEPAQVAMDLEAADIEVVEAKAPEPMAAEAKKPEPNKVEAKTPEAKKPEVKKPEVKKAAPKAEDDDKAPESMVKNQSIRVNVETLEHLMTMVSELVLTRNQLLEIVRRHEDSEFKVPLQRLSNVTAELQEGVMKTRMQPIGNAWQKLPRIVRDLANELGKSIELESVGAETELDRQVLDLIKDPLTHMVRNSADHGLEGPEERRANGKSETGTIRLSAFHEGGHIIIEIADDGRGLNTEKIKAKAIANGLVSEADAEKLSESQIQKFIFAPGFSTAAKVTSVSGRGVGMDVVRTNIDQIGGTIDLKSVYGEGTTVTIKIPLTLAIVSALIVEAGGDRFAIPQLAVVELVRAQTNSDHRIERIKDTPVLRLRNKLLPLVHLKRLLKIDGGQKLDEESGFIVVTQVGNQTFGIVVDGVFHTEEIVVKPMSSKLRHIPMFSGNTILGDGSVIMIIDPNGIAAAFGAGTEAHRAEEDDAEAAHAQAAGQTLSMLVFRAGSPEPKAVPLSLVTRLEEIDATKIERSNGRWLVQYRGSLMPLVTVNPHVTVRSEGTQPMLVFSEAGRSMGLVVDEIVDIVEDRLNIEVASEQPGVLGSAVIKGQATEVIDIGHYLPMAFEDWMSRKSIRVGGPSPKLLFVDDSPFFRNMLTPVLRAAGYEVVACTDGEAALATLKQDPRFDIVVADVEMPGMDGFELAEQVKADPRTKHMPMIALSSVATPASIERGRSVGFDDHIAKFDRQGLIAALKECSVEWEKAA</sequence>
<feature type="domain" description="Response regulatory" evidence="13">
    <location>
        <begin position="820"/>
        <end position="937"/>
    </location>
</feature>
<dbReference type="InterPro" id="IPR011006">
    <property type="entry name" value="CheY-like_superfamily"/>
</dbReference>
<reference evidence="16 17" key="1">
    <citation type="submission" date="2018-08" db="EMBL/GenBank/DDBJ databases">
        <title>Complete genome sequencing of Blastochloris tepida GI.</title>
        <authorList>
            <person name="Tsukatani Y."/>
            <person name="Mori H."/>
        </authorList>
    </citation>
    <scope>NUCLEOTIDE SEQUENCE [LARGE SCALE GENOMIC DNA]</scope>
    <source>
        <strain evidence="16 17">GI</strain>
    </source>
</reference>
<evidence type="ECO:0000256" key="3">
    <source>
        <dbReference type="ARBA" id="ARBA00021495"/>
    </source>
</evidence>
<dbReference type="EMBL" id="AP018907">
    <property type="protein sequence ID" value="BBF91661.1"/>
    <property type="molecule type" value="Genomic_DNA"/>
</dbReference>
<dbReference type="OrthoDB" id="9803176at2"/>
<dbReference type="InterPro" id="IPR002545">
    <property type="entry name" value="CheW-lke_dom"/>
</dbReference>
<dbReference type="PANTHER" id="PTHR43395">
    <property type="entry name" value="SENSOR HISTIDINE KINASE CHEA"/>
    <property type="match status" value="1"/>
</dbReference>
<dbReference type="SMART" id="SM01231">
    <property type="entry name" value="H-kinase_dim"/>
    <property type="match status" value="1"/>
</dbReference>
<evidence type="ECO:0000256" key="1">
    <source>
        <dbReference type="ARBA" id="ARBA00000085"/>
    </source>
</evidence>
<keyword evidence="17" id="KW-1185">Reference proteome</keyword>
<dbReference type="FunFam" id="3.30.565.10:FF:000016">
    <property type="entry name" value="Chemotaxis protein CheA, putative"/>
    <property type="match status" value="1"/>
</dbReference>
<dbReference type="PROSITE" id="PS50110">
    <property type="entry name" value="RESPONSE_REGULATORY"/>
    <property type="match status" value="1"/>
</dbReference>
<comment type="catalytic activity">
    <reaction evidence="1">
        <text>ATP + protein L-histidine = ADP + protein N-phospho-L-histidine.</text>
        <dbReference type="EC" id="2.7.13.3"/>
    </reaction>
</comment>
<dbReference type="InterPro" id="IPR001789">
    <property type="entry name" value="Sig_transdc_resp-reg_receiver"/>
</dbReference>
<dbReference type="Pfam" id="PF01584">
    <property type="entry name" value="CheW"/>
    <property type="match status" value="2"/>
</dbReference>
<feature type="region of interest" description="Disordered" evidence="11">
    <location>
        <begin position="214"/>
        <end position="262"/>
    </location>
</feature>
<dbReference type="InterPro" id="IPR036641">
    <property type="entry name" value="HPT_dom_sf"/>
</dbReference>
<keyword evidence="4 10" id="KW-0597">Phosphoprotein</keyword>
<dbReference type="SUPFAM" id="SSF52172">
    <property type="entry name" value="CheY-like"/>
    <property type="match status" value="1"/>
</dbReference>
<dbReference type="SUPFAM" id="SSF55874">
    <property type="entry name" value="ATPase domain of HSP90 chaperone/DNA topoisomerase II/histidine kinase"/>
    <property type="match status" value="1"/>
</dbReference>
<dbReference type="InterPro" id="IPR036061">
    <property type="entry name" value="CheW-like_dom_sf"/>
</dbReference>
<feature type="modified residue" description="Phosphohistidine" evidence="9">
    <location>
        <position position="44"/>
    </location>
</feature>
<dbReference type="KEGG" id="blag:BLTE_03460"/>
<evidence type="ECO:0000256" key="2">
    <source>
        <dbReference type="ARBA" id="ARBA00012438"/>
    </source>
</evidence>
<evidence type="ECO:0000256" key="11">
    <source>
        <dbReference type="SAM" id="MobiDB-lite"/>
    </source>
</evidence>
<keyword evidence="5" id="KW-0808">Transferase</keyword>
<dbReference type="Pfam" id="PF00072">
    <property type="entry name" value="Response_reg"/>
    <property type="match status" value="1"/>
</dbReference>
<comment type="function">
    <text evidence="8">Involved in the transmission of sensory signals from the chemoreceptors to the flagellar motors. CheA is autophosphorylated; it can transfer its phosphate group to either CheB or CheY.</text>
</comment>
<proteinExistence type="predicted"/>
<dbReference type="SUPFAM" id="SSF50341">
    <property type="entry name" value="CheW-like"/>
    <property type="match status" value="2"/>
</dbReference>
<dbReference type="GO" id="GO:0000155">
    <property type="term" value="F:phosphorelay sensor kinase activity"/>
    <property type="evidence" value="ECO:0007669"/>
    <property type="project" value="InterPro"/>
</dbReference>
<evidence type="ECO:0000259" key="12">
    <source>
        <dbReference type="PROSITE" id="PS50109"/>
    </source>
</evidence>
<feature type="domain" description="CheW-like" evidence="14">
    <location>
        <begin position="676"/>
        <end position="804"/>
    </location>
</feature>
<dbReference type="GO" id="GO:0006935">
    <property type="term" value="P:chemotaxis"/>
    <property type="evidence" value="ECO:0007669"/>
    <property type="project" value="InterPro"/>
</dbReference>
<dbReference type="CDD" id="cd00088">
    <property type="entry name" value="HPT"/>
    <property type="match status" value="1"/>
</dbReference>
<keyword evidence="6" id="KW-0418">Kinase</keyword>
<dbReference type="Pfam" id="PF02518">
    <property type="entry name" value="HATPase_c"/>
    <property type="match status" value="1"/>
</dbReference>
<name>A0A348FWH8_9HYPH</name>
<dbReference type="InterPro" id="IPR037006">
    <property type="entry name" value="CheA-like_homodim_sf"/>
</dbReference>
<dbReference type="PROSITE" id="PS50851">
    <property type="entry name" value="CHEW"/>
    <property type="match status" value="2"/>
</dbReference>
<dbReference type="CDD" id="cd16916">
    <property type="entry name" value="HATPase_CheA-like"/>
    <property type="match status" value="1"/>
</dbReference>
<dbReference type="Gene3D" id="3.30.565.10">
    <property type="entry name" value="Histidine kinase-like ATPase, C-terminal domain"/>
    <property type="match status" value="1"/>
</dbReference>
<feature type="modified residue" description="4-aspartylphosphate" evidence="10">
    <location>
        <position position="870"/>
    </location>
</feature>
<dbReference type="Gene3D" id="1.10.287.560">
    <property type="entry name" value="Histidine kinase CheA-like, homodimeric domain"/>
    <property type="match status" value="1"/>
</dbReference>
<dbReference type="PROSITE" id="PS50894">
    <property type="entry name" value="HPT"/>
    <property type="match status" value="1"/>
</dbReference>
<accession>A0A348FWH8</accession>
<evidence type="ECO:0000256" key="5">
    <source>
        <dbReference type="ARBA" id="ARBA00022679"/>
    </source>
</evidence>
<feature type="domain" description="HPt" evidence="15">
    <location>
        <begin position="1"/>
        <end position="100"/>
    </location>
</feature>
<dbReference type="EC" id="2.7.13.3" evidence="2"/>
<dbReference type="InterPro" id="IPR003594">
    <property type="entry name" value="HATPase_dom"/>
</dbReference>
<evidence type="ECO:0000256" key="9">
    <source>
        <dbReference type="PROSITE-ProRule" id="PRU00110"/>
    </source>
</evidence>
<evidence type="ECO:0000313" key="17">
    <source>
        <dbReference type="Proteomes" id="UP000266934"/>
    </source>
</evidence>
<evidence type="ECO:0000259" key="13">
    <source>
        <dbReference type="PROSITE" id="PS50110"/>
    </source>
</evidence>
<feature type="domain" description="CheW-like" evidence="14">
    <location>
        <begin position="515"/>
        <end position="653"/>
    </location>
</feature>
<dbReference type="Gene3D" id="1.20.120.160">
    <property type="entry name" value="HPT domain"/>
    <property type="match status" value="1"/>
</dbReference>
<feature type="region of interest" description="Disordered" evidence="11">
    <location>
        <begin position="381"/>
        <end position="400"/>
    </location>
</feature>
<dbReference type="InterPro" id="IPR004105">
    <property type="entry name" value="CheA-like_dim"/>
</dbReference>
<dbReference type="SMART" id="SM00260">
    <property type="entry name" value="CheW"/>
    <property type="match status" value="1"/>
</dbReference>
<dbReference type="Pfam" id="PF02895">
    <property type="entry name" value="H-kinase_dim"/>
    <property type="match status" value="1"/>
</dbReference>
<dbReference type="Gene3D" id="3.40.50.2300">
    <property type="match status" value="1"/>
</dbReference>
<evidence type="ECO:0000313" key="16">
    <source>
        <dbReference type="EMBL" id="BBF91661.1"/>
    </source>
</evidence>
<feature type="compositionally biased region" description="Basic and acidic residues" evidence="11">
    <location>
        <begin position="382"/>
        <end position="397"/>
    </location>
</feature>
<dbReference type="Pfam" id="PF01627">
    <property type="entry name" value="Hpt"/>
    <property type="match status" value="1"/>
</dbReference>
<evidence type="ECO:0000256" key="6">
    <source>
        <dbReference type="ARBA" id="ARBA00022777"/>
    </source>
</evidence>
<evidence type="ECO:0000256" key="4">
    <source>
        <dbReference type="ARBA" id="ARBA00022553"/>
    </source>
</evidence>
<dbReference type="PRINTS" id="PR00344">
    <property type="entry name" value="BCTRLSENSOR"/>
</dbReference>
<dbReference type="SUPFAM" id="SSF47384">
    <property type="entry name" value="Homodimeric domain of signal transducing histidine kinase"/>
    <property type="match status" value="1"/>
</dbReference>
<dbReference type="PANTHER" id="PTHR43395:SF1">
    <property type="entry name" value="CHEMOTAXIS PROTEIN CHEA"/>
    <property type="match status" value="1"/>
</dbReference>
<evidence type="ECO:0000256" key="7">
    <source>
        <dbReference type="ARBA" id="ARBA00023012"/>
    </source>
</evidence>
<dbReference type="CDD" id="cd00731">
    <property type="entry name" value="CheA_reg"/>
    <property type="match status" value="1"/>
</dbReference>
<evidence type="ECO:0000256" key="8">
    <source>
        <dbReference type="ARBA" id="ARBA00035100"/>
    </source>
</evidence>
<protein>
    <recommendedName>
        <fullName evidence="3">Chemotaxis protein CheA</fullName>
        <ecNumber evidence="2">2.7.13.3</ecNumber>
    </recommendedName>
</protein>
<dbReference type="InterPro" id="IPR036890">
    <property type="entry name" value="HATPase_C_sf"/>
</dbReference>
<dbReference type="SUPFAM" id="SSF47226">
    <property type="entry name" value="Histidine-containing phosphotransfer domain, HPT domain"/>
    <property type="match status" value="1"/>
</dbReference>
<organism evidence="16 17">
    <name type="scientific">Blastochloris tepida</name>
    <dbReference type="NCBI Taxonomy" id="2233851"/>
    <lineage>
        <taxon>Bacteria</taxon>
        <taxon>Pseudomonadati</taxon>
        <taxon>Pseudomonadota</taxon>
        <taxon>Alphaproteobacteria</taxon>
        <taxon>Hyphomicrobiales</taxon>
        <taxon>Blastochloridaceae</taxon>
        <taxon>Blastochloris</taxon>
    </lineage>
</organism>
<dbReference type="InterPro" id="IPR008207">
    <property type="entry name" value="Sig_transdc_His_kin_Hpt_dom"/>
</dbReference>
<feature type="compositionally biased region" description="Basic and acidic residues" evidence="11">
    <location>
        <begin position="219"/>
        <end position="254"/>
    </location>
</feature>